<evidence type="ECO:0000256" key="8">
    <source>
        <dbReference type="ARBA" id="ARBA00022777"/>
    </source>
</evidence>
<dbReference type="GO" id="GO:0008654">
    <property type="term" value="P:phospholipid biosynthetic process"/>
    <property type="evidence" value="ECO:0007669"/>
    <property type="project" value="UniProtKB-KW"/>
</dbReference>
<feature type="binding site" evidence="18">
    <location>
        <position position="77"/>
    </location>
    <ligand>
        <name>a divalent metal cation</name>
        <dbReference type="ChEBI" id="CHEBI:60240"/>
    </ligand>
</feature>
<gene>
    <name evidence="20" type="ORF">COX05_00420</name>
</gene>
<dbReference type="GO" id="GO:0016301">
    <property type="term" value="F:kinase activity"/>
    <property type="evidence" value="ECO:0007669"/>
    <property type="project" value="UniProtKB-KW"/>
</dbReference>
<keyword evidence="11" id="KW-0443">Lipid metabolism</keyword>
<keyword evidence="7 17" id="KW-0547">Nucleotide-binding</keyword>
<feature type="binding site" evidence="17">
    <location>
        <begin position="86"/>
        <end position="88"/>
    </location>
    <ligand>
        <name>ATP</name>
        <dbReference type="ChEBI" id="CHEBI:30616"/>
    </ligand>
</feature>
<dbReference type="PANTHER" id="PTHR34299:SF1">
    <property type="entry name" value="DIACYLGLYCEROL KINASE"/>
    <property type="match status" value="1"/>
</dbReference>
<evidence type="ECO:0000256" key="6">
    <source>
        <dbReference type="ARBA" id="ARBA00022692"/>
    </source>
</evidence>
<evidence type="ECO:0000256" key="3">
    <source>
        <dbReference type="ARBA" id="ARBA00022475"/>
    </source>
</evidence>
<dbReference type="GO" id="GO:0005524">
    <property type="term" value="F:ATP binding"/>
    <property type="evidence" value="ECO:0007669"/>
    <property type="project" value="UniProtKB-KW"/>
</dbReference>
<keyword evidence="14" id="KW-1208">Phospholipid metabolism</keyword>
<evidence type="ECO:0000256" key="9">
    <source>
        <dbReference type="ARBA" id="ARBA00022840"/>
    </source>
</evidence>
<dbReference type="InterPro" id="IPR033717">
    <property type="entry name" value="UDPK"/>
</dbReference>
<keyword evidence="9 17" id="KW-0067">ATP-binding</keyword>
<keyword evidence="4" id="KW-0444">Lipid biosynthesis</keyword>
<sequence length="122" mass="13475">MAKPTFKILSYIKSFSYAIDGLSYVIRNHASFTVQSIAALFAVSLGFIVKLERLEWVIILSVIFAVLVAELLNTSIETSLDYMAKEHHIDVKIGKDVAAGAVFLTSIGSVFIGLIIFLPYFL</sequence>
<evidence type="ECO:0000256" key="12">
    <source>
        <dbReference type="ARBA" id="ARBA00023136"/>
    </source>
</evidence>
<feature type="binding site" evidence="17">
    <location>
        <begin position="95"/>
        <end position="96"/>
    </location>
    <ligand>
        <name>ATP</name>
        <dbReference type="ChEBI" id="CHEBI:30616"/>
    </ligand>
</feature>
<comment type="caution">
    <text evidence="20">The sequence shown here is derived from an EMBL/GenBank/DDBJ whole genome shotgun (WGS) entry which is preliminary data.</text>
</comment>
<feature type="binding site" evidence="17">
    <location>
        <position position="77"/>
    </location>
    <ligand>
        <name>ATP</name>
        <dbReference type="ChEBI" id="CHEBI:30616"/>
    </ligand>
</feature>
<keyword evidence="12 19" id="KW-0472">Membrane</keyword>
<keyword evidence="5" id="KW-0808">Transferase</keyword>
<dbReference type="PANTHER" id="PTHR34299">
    <property type="entry name" value="DIACYLGLYCEROL KINASE"/>
    <property type="match status" value="1"/>
</dbReference>
<evidence type="ECO:0000256" key="14">
    <source>
        <dbReference type="ARBA" id="ARBA00023264"/>
    </source>
</evidence>
<dbReference type="GO" id="GO:0005886">
    <property type="term" value="C:plasma membrane"/>
    <property type="evidence" value="ECO:0007669"/>
    <property type="project" value="UniProtKB-SubCell"/>
</dbReference>
<proteinExistence type="inferred from homology"/>
<dbReference type="GO" id="GO:0046872">
    <property type="term" value="F:metal ion binding"/>
    <property type="evidence" value="ECO:0007669"/>
    <property type="project" value="UniProtKB-KW"/>
</dbReference>
<evidence type="ECO:0000256" key="1">
    <source>
        <dbReference type="ARBA" id="ARBA00004651"/>
    </source>
</evidence>
<keyword evidence="6 19" id="KW-0812">Transmembrane</keyword>
<feature type="active site" description="Proton acceptor" evidence="15">
    <location>
        <position position="70"/>
    </location>
</feature>
<comment type="subcellular location">
    <subcellularLocation>
        <location evidence="1">Cell membrane</location>
        <topology evidence="1">Multi-pass membrane protein</topology>
    </subcellularLocation>
</comment>
<evidence type="ECO:0000256" key="18">
    <source>
        <dbReference type="PIRSR" id="PIRSR600829-4"/>
    </source>
</evidence>
<dbReference type="AlphaFoldDB" id="A0A2H0BGZ4"/>
<feature type="transmembrane region" description="Helical" evidence="19">
    <location>
        <begin position="97"/>
        <end position="121"/>
    </location>
</feature>
<feature type="binding site" evidence="16">
    <location>
        <position position="70"/>
    </location>
    <ligand>
        <name>substrate</name>
    </ligand>
</feature>
<dbReference type="Pfam" id="PF01219">
    <property type="entry name" value="DAGK_prokar"/>
    <property type="match status" value="1"/>
</dbReference>
<evidence type="ECO:0000313" key="21">
    <source>
        <dbReference type="Proteomes" id="UP000228495"/>
    </source>
</evidence>
<keyword evidence="18" id="KW-0460">Magnesium</keyword>
<evidence type="ECO:0000256" key="5">
    <source>
        <dbReference type="ARBA" id="ARBA00022679"/>
    </source>
</evidence>
<keyword evidence="18" id="KW-0479">Metal-binding</keyword>
<dbReference type="CDD" id="cd14265">
    <property type="entry name" value="UDPK_IM_like"/>
    <property type="match status" value="1"/>
</dbReference>
<evidence type="ECO:0000256" key="4">
    <source>
        <dbReference type="ARBA" id="ARBA00022516"/>
    </source>
</evidence>
<dbReference type="InterPro" id="IPR036945">
    <property type="entry name" value="DAGK_sf"/>
</dbReference>
<reference evidence="20 21" key="1">
    <citation type="submission" date="2017-09" db="EMBL/GenBank/DDBJ databases">
        <title>Depth-based differentiation of microbial function through sediment-hosted aquifers and enrichment of novel symbionts in the deep terrestrial subsurface.</title>
        <authorList>
            <person name="Probst A.J."/>
            <person name="Ladd B."/>
            <person name="Jarett J.K."/>
            <person name="Geller-Mcgrath D.E."/>
            <person name="Sieber C.M."/>
            <person name="Emerson J.B."/>
            <person name="Anantharaman K."/>
            <person name="Thomas B.C."/>
            <person name="Malmstrom R."/>
            <person name="Stieglmeier M."/>
            <person name="Klingl A."/>
            <person name="Woyke T."/>
            <person name="Ryan C.M."/>
            <person name="Banfield J.F."/>
        </authorList>
    </citation>
    <scope>NUCLEOTIDE SEQUENCE [LARGE SCALE GENOMIC DNA]</scope>
    <source>
        <strain evidence="20">CG22_combo_CG10-13_8_21_14_all_39_12</strain>
    </source>
</reference>
<accession>A0A2H0BGZ4</accession>
<organism evidence="20 21">
    <name type="scientific">candidate division WWE3 bacterium CG22_combo_CG10-13_8_21_14_all_39_12</name>
    <dbReference type="NCBI Taxonomy" id="1975094"/>
    <lineage>
        <taxon>Bacteria</taxon>
        <taxon>Katanobacteria</taxon>
    </lineage>
</organism>
<feature type="transmembrane region" description="Helical" evidence="19">
    <location>
        <begin position="32"/>
        <end position="50"/>
    </location>
</feature>
<dbReference type="Proteomes" id="UP000228495">
    <property type="component" value="Unassembled WGS sequence"/>
</dbReference>
<evidence type="ECO:0000256" key="13">
    <source>
        <dbReference type="ARBA" id="ARBA00023209"/>
    </source>
</evidence>
<keyword evidence="3" id="KW-1003">Cell membrane</keyword>
<comment type="cofactor">
    <cofactor evidence="18">
        <name>Mg(2+)</name>
        <dbReference type="ChEBI" id="CHEBI:18420"/>
    </cofactor>
    <text evidence="18">Mn(2+), Zn(2+), Cd(2+) and Co(2+) support activity to lesser extents.</text>
</comment>
<name>A0A2H0BGZ4_UNCKA</name>
<evidence type="ECO:0000256" key="17">
    <source>
        <dbReference type="PIRSR" id="PIRSR600829-3"/>
    </source>
</evidence>
<feature type="binding site" evidence="17">
    <location>
        <position position="17"/>
    </location>
    <ligand>
        <name>ATP</name>
        <dbReference type="ChEBI" id="CHEBI:30616"/>
    </ligand>
</feature>
<feature type="transmembrane region" description="Helical" evidence="19">
    <location>
        <begin position="56"/>
        <end position="76"/>
    </location>
</feature>
<dbReference type="Gene3D" id="1.10.287.3610">
    <property type="match status" value="1"/>
</dbReference>
<evidence type="ECO:0000256" key="11">
    <source>
        <dbReference type="ARBA" id="ARBA00023098"/>
    </source>
</evidence>
<keyword evidence="13" id="KW-0594">Phospholipid biosynthesis</keyword>
<keyword evidence="8 20" id="KW-0418">Kinase</keyword>
<evidence type="ECO:0000313" key="20">
    <source>
        <dbReference type="EMBL" id="PIP56946.1"/>
    </source>
</evidence>
<dbReference type="EMBL" id="PCSU01000004">
    <property type="protein sequence ID" value="PIP56946.1"/>
    <property type="molecule type" value="Genomic_DNA"/>
</dbReference>
<keyword evidence="10 19" id="KW-1133">Transmembrane helix</keyword>
<evidence type="ECO:0000256" key="19">
    <source>
        <dbReference type="SAM" id="Phobius"/>
    </source>
</evidence>
<evidence type="ECO:0000256" key="2">
    <source>
        <dbReference type="ARBA" id="ARBA00005967"/>
    </source>
</evidence>
<comment type="similarity">
    <text evidence="2">Belongs to the bacterial diacylglycerol kinase family.</text>
</comment>
<dbReference type="InterPro" id="IPR000829">
    <property type="entry name" value="DAGK"/>
</dbReference>
<evidence type="ECO:0000256" key="7">
    <source>
        <dbReference type="ARBA" id="ARBA00022741"/>
    </source>
</evidence>
<evidence type="ECO:0000256" key="10">
    <source>
        <dbReference type="ARBA" id="ARBA00022989"/>
    </source>
</evidence>
<protein>
    <submittedName>
        <fullName evidence="20">Diacylglycerol kinase</fullName>
    </submittedName>
</protein>
<evidence type="ECO:0000256" key="15">
    <source>
        <dbReference type="PIRSR" id="PIRSR600829-1"/>
    </source>
</evidence>
<evidence type="ECO:0000256" key="16">
    <source>
        <dbReference type="PIRSR" id="PIRSR600829-2"/>
    </source>
</evidence>